<keyword evidence="4 6" id="KW-1133">Transmembrane helix</keyword>
<dbReference type="GO" id="GO:0015171">
    <property type="term" value="F:amino acid transmembrane transporter activity"/>
    <property type="evidence" value="ECO:0007669"/>
    <property type="project" value="TreeGrafter"/>
</dbReference>
<accession>A0A369WR73</accession>
<evidence type="ECO:0000313" key="7">
    <source>
        <dbReference type="EMBL" id="RDE23046.1"/>
    </source>
</evidence>
<dbReference type="AlphaFoldDB" id="A0A369WR73"/>
<evidence type="ECO:0000256" key="1">
    <source>
        <dbReference type="ARBA" id="ARBA00004651"/>
    </source>
</evidence>
<comment type="subcellular location">
    <subcellularLocation>
        <location evidence="1">Cell membrane</location>
        <topology evidence="1">Multi-pass membrane protein</topology>
    </subcellularLocation>
</comment>
<evidence type="ECO:0000313" key="8">
    <source>
        <dbReference type="Proteomes" id="UP000253769"/>
    </source>
</evidence>
<dbReference type="GO" id="GO:0033228">
    <property type="term" value="P:cysteine export across plasma membrane"/>
    <property type="evidence" value="ECO:0007669"/>
    <property type="project" value="TreeGrafter"/>
</dbReference>
<sequence length="200" mass="21377">MSVQAVVALLFFSLSMSITPGAGNLTLLGISNRYGFAAALPFVAGTAAGVLVVFVGATAGLVSLFDRYPELYQLLKVAGALYLLYLSWGIAFSRNENAADESQPSGFVSGALVQLLNPKAWIAAMTVLSQFADPTEHFSIQIGLIIGLFLLVMTGCTLSWAYFGAILKRLLSSPQQMRWINRGLGLTLAMTVVYMLVQTG</sequence>
<keyword evidence="8" id="KW-1185">Reference proteome</keyword>
<dbReference type="GO" id="GO:0005886">
    <property type="term" value="C:plasma membrane"/>
    <property type="evidence" value="ECO:0007669"/>
    <property type="project" value="UniProtKB-SubCell"/>
</dbReference>
<organism evidence="7 8">
    <name type="scientific">Motiliproteus coralliicola</name>
    <dbReference type="NCBI Taxonomy" id="2283196"/>
    <lineage>
        <taxon>Bacteria</taxon>
        <taxon>Pseudomonadati</taxon>
        <taxon>Pseudomonadota</taxon>
        <taxon>Gammaproteobacteria</taxon>
        <taxon>Oceanospirillales</taxon>
        <taxon>Oceanospirillaceae</taxon>
        <taxon>Motiliproteus</taxon>
    </lineage>
</organism>
<dbReference type="InterPro" id="IPR001123">
    <property type="entry name" value="LeuE-type"/>
</dbReference>
<dbReference type="PANTHER" id="PTHR30086">
    <property type="entry name" value="ARGININE EXPORTER PROTEIN ARGO"/>
    <property type="match status" value="1"/>
</dbReference>
<dbReference type="Proteomes" id="UP000253769">
    <property type="component" value="Unassembled WGS sequence"/>
</dbReference>
<evidence type="ECO:0000256" key="3">
    <source>
        <dbReference type="ARBA" id="ARBA00022692"/>
    </source>
</evidence>
<dbReference type="PANTHER" id="PTHR30086:SF20">
    <property type="entry name" value="ARGININE EXPORTER PROTEIN ARGO-RELATED"/>
    <property type="match status" value="1"/>
</dbReference>
<evidence type="ECO:0000256" key="6">
    <source>
        <dbReference type="SAM" id="Phobius"/>
    </source>
</evidence>
<reference evidence="7 8" key="1">
    <citation type="submission" date="2018-07" db="EMBL/GenBank/DDBJ databases">
        <title>Motiliproteus coralliicola sp. nov., a bacterium isolated from Coral.</title>
        <authorList>
            <person name="Wang G."/>
        </authorList>
    </citation>
    <scope>NUCLEOTIDE SEQUENCE [LARGE SCALE GENOMIC DNA]</scope>
    <source>
        <strain evidence="7 8">C34</strain>
    </source>
</reference>
<protein>
    <submittedName>
        <fullName evidence="7">LysE family translocator</fullName>
    </submittedName>
</protein>
<name>A0A369WR73_9GAMM</name>
<evidence type="ECO:0000256" key="2">
    <source>
        <dbReference type="ARBA" id="ARBA00022475"/>
    </source>
</evidence>
<evidence type="ECO:0000256" key="4">
    <source>
        <dbReference type="ARBA" id="ARBA00022989"/>
    </source>
</evidence>
<dbReference type="EMBL" id="QQOH01000002">
    <property type="protein sequence ID" value="RDE23046.1"/>
    <property type="molecule type" value="Genomic_DNA"/>
</dbReference>
<feature type="transmembrane region" description="Helical" evidence="6">
    <location>
        <begin position="179"/>
        <end position="197"/>
    </location>
</feature>
<proteinExistence type="predicted"/>
<keyword evidence="5 6" id="KW-0472">Membrane</keyword>
<keyword evidence="3 6" id="KW-0812">Transmembrane</keyword>
<dbReference type="Pfam" id="PF01810">
    <property type="entry name" value="LysE"/>
    <property type="match status" value="1"/>
</dbReference>
<feature type="transmembrane region" description="Helical" evidence="6">
    <location>
        <begin position="74"/>
        <end position="92"/>
    </location>
</feature>
<comment type="caution">
    <text evidence="7">The sequence shown here is derived from an EMBL/GenBank/DDBJ whole genome shotgun (WGS) entry which is preliminary data.</text>
</comment>
<feature type="transmembrane region" description="Helical" evidence="6">
    <location>
        <begin position="39"/>
        <end position="62"/>
    </location>
</feature>
<gene>
    <name evidence="7" type="ORF">DV711_08370</name>
</gene>
<feature type="transmembrane region" description="Helical" evidence="6">
    <location>
        <begin position="138"/>
        <end position="167"/>
    </location>
</feature>
<dbReference type="OrthoDB" id="9812084at2"/>
<evidence type="ECO:0000256" key="5">
    <source>
        <dbReference type="ARBA" id="ARBA00023136"/>
    </source>
</evidence>
<keyword evidence="2" id="KW-1003">Cell membrane</keyword>